<dbReference type="AlphaFoldDB" id="A0A915LR62"/>
<dbReference type="Proteomes" id="UP000887561">
    <property type="component" value="Unplaced"/>
</dbReference>
<reference evidence="3" key="1">
    <citation type="submission" date="2022-11" db="UniProtKB">
        <authorList>
            <consortium name="WormBaseParasite"/>
        </authorList>
    </citation>
    <scope>IDENTIFICATION</scope>
</reference>
<keyword evidence="2" id="KW-1185">Reference proteome</keyword>
<protein>
    <submittedName>
        <fullName evidence="3">Transcription initiation factor IIE subunit alpha N-terminal domain-containing protein</fullName>
    </submittedName>
</protein>
<dbReference type="PANTHER" id="PTHR13097:SF7">
    <property type="entry name" value="GENERAL TRANSCRIPTION FACTOR IIE SUBUNIT 1"/>
    <property type="match status" value="1"/>
</dbReference>
<dbReference type="SMART" id="SM00531">
    <property type="entry name" value="TFIIE"/>
    <property type="match status" value="1"/>
</dbReference>
<dbReference type="InterPro" id="IPR013083">
    <property type="entry name" value="Znf_RING/FYVE/PHD"/>
</dbReference>
<dbReference type="GO" id="GO:0005673">
    <property type="term" value="C:transcription factor TFIIE complex"/>
    <property type="evidence" value="ECO:0007669"/>
    <property type="project" value="TreeGrafter"/>
</dbReference>
<dbReference type="PANTHER" id="PTHR13097">
    <property type="entry name" value="TRANSCRIPTION INITIATION FACTOR IIE, ALPHA SUBUNIT"/>
    <property type="match status" value="1"/>
</dbReference>
<dbReference type="WBParaSite" id="scaffold17288_cov244.g18570">
    <property type="protein sequence ID" value="scaffold17288_cov244.g18570"/>
    <property type="gene ID" value="scaffold17288_cov244.g18570"/>
</dbReference>
<organism evidence="2 3">
    <name type="scientific">Meloidogyne javanica</name>
    <name type="common">Root-knot nematode worm</name>
    <dbReference type="NCBI Taxonomy" id="6303"/>
    <lineage>
        <taxon>Eukaryota</taxon>
        <taxon>Metazoa</taxon>
        <taxon>Ecdysozoa</taxon>
        <taxon>Nematoda</taxon>
        <taxon>Chromadorea</taxon>
        <taxon>Rhabditida</taxon>
        <taxon>Tylenchina</taxon>
        <taxon>Tylenchomorpha</taxon>
        <taxon>Tylenchoidea</taxon>
        <taxon>Meloidogynidae</taxon>
        <taxon>Meloidogyninae</taxon>
        <taxon>Meloidogyne</taxon>
        <taxon>Meloidogyne incognita group</taxon>
    </lineage>
</organism>
<proteinExistence type="predicted"/>
<dbReference type="InterPro" id="IPR039997">
    <property type="entry name" value="TFE"/>
</dbReference>
<evidence type="ECO:0000259" key="1">
    <source>
        <dbReference type="SMART" id="SM00531"/>
    </source>
</evidence>
<evidence type="ECO:0000313" key="2">
    <source>
        <dbReference type="Proteomes" id="UP000887561"/>
    </source>
</evidence>
<accession>A0A915LR62</accession>
<dbReference type="Gene3D" id="3.30.40.10">
    <property type="entry name" value="Zinc/RING finger domain, C3HC4 (zinc finger)"/>
    <property type="match status" value="1"/>
</dbReference>
<dbReference type="GO" id="GO:0006367">
    <property type="term" value="P:transcription initiation at RNA polymerase II promoter"/>
    <property type="evidence" value="ECO:0007669"/>
    <property type="project" value="InterPro"/>
</dbReference>
<sequence>MSTPLQDDFYVKIPVNTEFYKKEDFKEYRKEPLKEEKMKKKKIDGKVRKFTYYFVNYKGALNVAKYKIDHIRQKLEVREKDDIHRAFYRCSNEGCKRQYDVMDMGKIFDPFTQEMSLVEQDELASGPSSTTRSSMAKFNEQMTGIFSLLKQMDGIRFGREITEPTIQAPIFKSEGETIELETRKVASGLGQRAFFGA</sequence>
<evidence type="ECO:0000313" key="3">
    <source>
        <dbReference type="WBParaSite" id="scaffold17288_cov244.g18570"/>
    </source>
</evidence>
<feature type="domain" description="Transcription initiation factor IIE subunit alpha N-terminal" evidence="1">
    <location>
        <begin position="6"/>
        <end position="133"/>
    </location>
</feature>
<dbReference type="InterPro" id="IPR002853">
    <property type="entry name" value="TFIIE_asu"/>
</dbReference>
<name>A0A915LR62_MELJA</name>